<dbReference type="EMBL" id="BONR01000005">
    <property type="protein sequence ID" value="GIG55427.1"/>
    <property type="molecule type" value="Genomic_DNA"/>
</dbReference>
<evidence type="ECO:0000256" key="3">
    <source>
        <dbReference type="ARBA" id="ARBA00022692"/>
    </source>
</evidence>
<dbReference type="Gene3D" id="3.10.580.10">
    <property type="entry name" value="CBS-domain"/>
    <property type="match status" value="1"/>
</dbReference>
<evidence type="ECO:0000259" key="10">
    <source>
        <dbReference type="PROSITE" id="PS51371"/>
    </source>
</evidence>
<dbReference type="InterPro" id="IPR046342">
    <property type="entry name" value="CBS_dom_sf"/>
</dbReference>
<sequence>MSLGMVLIVVGLLLANAFFVGAEFAVISARRSSIEPRAEAGSRSARTVLWAMENVSLMLACAQLGITVCSVSLGVVAEPAIAHALEGPLHALGVPEGASHVLAVAIALTVVVGLHVVVGEMVPKNAAVSSPDRAALVFGPPLVWIARVLRPIIGALNWIANGILRLARIEPRDEVTSAFTADEVHSIVERSSEEGTLSDPSGLLTGAIEFSDHTAADVMVPVAAVTGVEAGVSVDEFERAVAESGYSRLPVSDGGRFVGYLHVKDTLFARPGEREEPIQEWRVRDLPVVAPADEVETILALMRNSGAHLASVEADGAPVGLVFLEDIIEELVGEVRDSMAREQARPGTR</sequence>
<dbReference type="Proteomes" id="UP000652354">
    <property type="component" value="Unassembled WGS sequence"/>
</dbReference>
<dbReference type="PROSITE" id="PS51371">
    <property type="entry name" value="CBS"/>
    <property type="match status" value="2"/>
</dbReference>
<dbReference type="PANTHER" id="PTHR43099:SF5">
    <property type="entry name" value="HLYC_CORC FAMILY TRANSPORTER"/>
    <property type="match status" value="1"/>
</dbReference>
<organism evidence="12 13">
    <name type="scientific">Demequina activiva</name>
    <dbReference type="NCBI Taxonomy" id="1582364"/>
    <lineage>
        <taxon>Bacteria</taxon>
        <taxon>Bacillati</taxon>
        <taxon>Actinomycetota</taxon>
        <taxon>Actinomycetes</taxon>
        <taxon>Micrococcales</taxon>
        <taxon>Demequinaceae</taxon>
        <taxon>Demequina</taxon>
    </lineage>
</organism>
<dbReference type="PROSITE" id="PS51846">
    <property type="entry name" value="CNNM"/>
    <property type="match status" value="1"/>
</dbReference>
<dbReference type="InterPro" id="IPR044751">
    <property type="entry name" value="Ion_transp-like_CBS"/>
</dbReference>
<evidence type="ECO:0000256" key="5">
    <source>
        <dbReference type="ARBA" id="ARBA00022989"/>
    </source>
</evidence>
<keyword evidence="3 8" id="KW-0812">Transmembrane</keyword>
<feature type="transmembrane region" description="Helical" evidence="9">
    <location>
        <begin position="6"/>
        <end position="27"/>
    </location>
</feature>
<comment type="caution">
    <text evidence="12">The sequence shown here is derived from an EMBL/GenBank/DDBJ whole genome shotgun (WGS) entry which is preliminary data.</text>
</comment>
<dbReference type="SUPFAM" id="SSF54631">
    <property type="entry name" value="CBS-domain pair"/>
    <property type="match status" value="1"/>
</dbReference>
<feature type="domain" description="CBS" evidence="10">
    <location>
        <begin position="219"/>
        <end position="276"/>
    </location>
</feature>
<dbReference type="CDD" id="cd04590">
    <property type="entry name" value="CBS_pair_CorC_HlyC_assoc"/>
    <property type="match status" value="1"/>
</dbReference>
<evidence type="ECO:0000256" key="4">
    <source>
        <dbReference type="ARBA" id="ARBA00022737"/>
    </source>
</evidence>
<name>A0A919Q598_9MICO</name>
<feature type="domain" description="CNNM transmembrane" evidence="11">
    <location>
        <begin position="1"/>
        <end position="201"/>
    </location>
</feature>
<keyword evidence="5 8" id="KW-1133">Transmembrane helix</keyword>
<reference evidence="12" key="1">
    <citation type="submission" date="2021-01" db="EMBL/GenBank/DDBJ databases">
        <title>Whole genome shotgun sequence of Demequina activiva NBRC 110675.</title>
        <authorList>
            <person name="Komaki H."/>
            <person name="Tamura T."/>
        </authorList>
    </citation>
    <scope>NUCLEOTIDE SEQUENCE</scope>
    <source>
        <strain evidence="12">NBRC 110675</strain>
    </source>
</reference>
<dbReference type="GO" id="GO:0005886">
    <property type="term" value="C:plasma membrane"/>
    <property type="evidence" value="ECO:0007669"/>
    <property type="project" value="UniProtKB-SubCell"/>
</dbReference>
<evidence type="ECO:0000256" key="6">
    <source>
        <dbReference type="ARBA" id="ARBA00023136"/>
    </source>
</evidence>
<protein>
    <submittedName>
        <fullName evidence="12">Membrane protein</fullName>
    </submittedName>
</protein>
<keyword evidence="7" id="KW-0129">CBS domain</keyword>
<dbReference type="PANTHER" id="PTHR43099">
    <property type="entry name" value="UPF0053 PROTEIN YRKA"/>
    <property type="match status" value="1"/>
</dbReference>
<evidence type="ECO:0000259" key="11">
    <source>
        <dbReference type="PROSITE" id="PS51846"/>
    </source>
</evidence>
<evidence type="ECO:0000256" key="8">
    <source>
        <dbReference type="PROSITE-ProRule" id="PRU01193"/>
    </source>
</evidence>
<proteinExistence type="predicted"/>
<feature type="transmembrane region" description="Helical" evidence="9">
    <location>
        <begin position="48"/>
        <end position="77"/>
    </location>
</feature>
<evidence type="ECO:0000256" key="1">
    <source>
        <dbReference type="ARBA" id="ARBA00004651"/>
    </source>
</evidence>
<evidence type="ECO:0000256" key="9">
    <source>
        <dbReference type="SAM" id="Phobius"/>
    </source>
</evidence>
<feature type="domain" description="CBS" evidence="10">
    <location>
        <begin position="282"/>
        <end position="338"/>
    </location>
</feature>
<keyword evidence="13" id="KW-1185">Reference proteome</keyword>
<dbReference type="Pfam" id="PF01595">
    <property type="entry name" value="CNNM"/>
    <property type="match status" value="1"/>
</dbReference>
<evidence type="ECO:0000313" key="13">
    <source>
        <dbReference type="Proteomes" id="UP000652354"/>
    </source>
</evidence>
<gene>
    <name evidence="12" type="ORF">Dac01nite_21790</name>
</gene>
<dbReference type="InterPro" id="IPR051676">
    <property type="entry name" value="UPF0053_domain"/>
</dbReference>
<evidence type="ECO:0000256" key="7">
    <source>
        <dbReference type="PROSITE-ProRule" id="PRU00703"/>
    </source>
</evidence>
<dbReference type="AlphaFoldDB" id="A0A919Q598"/>
<dbReference type="SMART" id="SM00116">
    <property type="entry name" value="CBS"/>
    <property type="match status" value="2"/>
</dbReference>
<dbReference type="InterPro" id="IPR000644">
    <property type="entry name" value="CBS_dom"/>
</dbReference>
<accession>A0A919Q598</accession>
<evidence type="ECO:0000256" key="2">
    <source>
        <dbReference type="ARBA" id="ARBA00022475"/>
    </source>
</evidence>
<keyword evidence="6 8" id="KW-0472">Membrane</keyword>
<keyword evidence="4" id="KW-0677">Repeat</keyword>
<evidence type="ECO:0000313" key="12">
    <source>
        <dbReference type="EMBL" id="GIG55427.1"/>
    </source>
</evidence>
<dbReference type="Pfam" id="PF00571">
    <property type="entry name" value="CBS"/>
    <property type="match status" value="2"/>
</dbReference>
<keyword evidence="2" id="KW-1003">Cell membrane</keyword>
<feature type="transmembrane region" description="Helical" evidence="9">
    <location>
        <begin position="97"/>
        <end position="118"/>
    </location>
</feature>
<comment type="subcellular location">
    <subcellularLocation>
        <location evidence="1">Cell membrane</location>
        <topology evidence="1">Multi-pass membrane protein</topology>
    </subcellularLocation>
</comment>
<dbReference type="InterPro" id="IPR002550">
    <property type="entry name" value="CNNM"/>
</dbReference>